<organism evidence="2 3">
    <name type="scientific">Microbacterium phage Shocker</name>
    <dbReference type="NCBI Taxonomy" id="2805839"/>
    <lineage>
        <taxon>Viruses</taxon>
        <taxon>Duplodnaviria</taxon>
        <taxon>Heunggongvirae</taxon>
        <taxon>Uroviricota</taxon>
        <taxon>Caudoviricetes</taxon>
        <taxon>Shockervirus</taxon>
        <taxon>Shockervirus shocker</taxon>
    </lineage>
</organism>
<feature type="compositionally biased region" description="Low complexity" evidence="1">
    <location>
        <begin position="52"/>
        <end position="73"/>
    </location>
</feature>
<feature type="region of interest" description="Disordered" evidence="1">
    <location>
        <begin position="1"/>
        <end position="89"/>
    </location>
</feature>
<feature type="compositionally biased region" description="Gly residues" evidence="1">
    <location>
        <begin position="11"/>
        <end position="29"/>
    </location>
</feature>
<dbReference type="EMBL" id="MW507126">
    <property type="protein sequence ID" value="QRI45089.1"/>
    <property type="molecule type" value="Genomic_DNA"/>
</dbReference>
<dbReference type="KEGG" id="vg:80020099"/>
<accession>A0A890UQS6</accession>
<dbReference type="Proteomes" id="UP000654052">
    <property type="component" value="Segment"/>
</dbReference>
<name>A0A890UQS6_9CAUD</name>
<gene>
    <name evidence="2" type="primary">35</name>
    <name evidence="2" type="ORF">SEA_SHOCKER_35</name>
</gene>
<dbReference type="RefSeq" id="YP_010755445.1">
    <property type="nucleotide sequence ID" value="NC_073470.1"/>
</dbReference>
<evidence type="ECO:0000256" key="1">
    <source>
        <dbReference type="SAM" id="MobiDB-lite"/>
    </source>
</evidence>
<evidence type="ECO:0000313" key="2">
    <source>
        <dbReference type="EMBL" id="QRI45089.1"/>
    </source>
</evidence>
<proteinExistence type="predicted"/>
<sequence>MVRSFDVSSGGSSGRGRSGGATWGRGGSGRQATSFAKPAKKSGGTIAKPIGRQASPAPQPRQQPQQQQSWGGPIDLGGGGPISSFSAPAPVVAAPSEDDYLSGDSGYQTQMSALQGALQRYLADSTFQRNNYSTDYGRSLRELGYDEGTKAWNWNDQLTAAGKGYQSQLDDFGSRGMLQSSGYANAFQDLQRLLGQQYDAMSSAKNTFMTDLDNQTANYKAENTASQQAARAEALARRAAQYGL</sequence>
<evidence type="ECO:0000313" key="3">
    <source>
        <dbReference type="Proteomes" id="UP000654052"/>
    </source>
</evidence>
<dbReference type="GeneID" id="80020099"/>
<reference evidence="2" key="1">
    <citation type="submission" date="2021-01" db="EMBL/GenBank/DDBJ databases">
        <authorList>
            <person name="Weegman M.K."/>
            <person name="Spring A.S."/>
            <person name="Bonilla J.A."/>
            <person name="Klyczek K."/>
            <person name="Garlena R.A."/>
            <person name="Russell D.A."/>
            <person name="Pope W.H."/>
            <person name="Jacobs-Sera D."/>
            <person name="Hatfull G.F."/>
        </authorList>
    </citation>
    <scope>NUCLEOTIDE SEQUENCE</scope>
</reference>
<keyword evidence="3" id="KW-1185">Reference proteome</keyword>
<protein>
    <submittedName>
        <fullName evidence="2">Uncharacterized protein</fullName>
    </submittedName>
</protein>